<protein>
    <submittedName>
        <fullName evidence="2">Uncharacterized protein</fullName>
    </submittedName>
</protein>
<dbReference type="AlphaFoldDB" id="A0AA48GNG1"/>
<accession>A0AA48GNG1</accession>
<dbReference type="Proteomes" id="UP001228113">
    <property type="component" value="Chromosome"/>
</dbReference>
<reference evidence="2" key="1">
    <citation type="journal article" date="2023" name="Int. J. Syst. Evol. Microbiol.">
        <title>Mesoterricola silvestris gen. nov., sp. nov., Mesoterricola sediminis sp. nov., Geothrix oryzae sp. nov., Geothrix edaphica sp. nov., Geothrix rubra sp. nov., and Geothrix limicola sp. nov., six novel members of Acidobacteriota isolated from soils.</title>
        <authorList>
            <person name="Itoh H."/>
            <person name="Sugisawa Y."/>
            <person name="Mise K."/>
            <person name="Xu Z."/>
            <person name="Kuniyasu M."/>
            <person name="Ushijima N."/>
            <person name="Kawano K."/>
            <person name="Kobayashi E."/>
            <person name="Shiratori Y."/>
            <person name="Masuda Y."/>
            <person name="Senoo K."/>
        </authorList>
    </citation>
    <scope>NUCLEOTIDE SEQUENCE</scope>
    <source>
        <strain evidence="2">W786</strain>
    </source>
</reference>
<keyword evidence="1" id="KW-0472">Membrane</keyword>
<dbReference type="KEGG" id="msea:METESE_12890"/>
<keyword evidence="1" id="KW-0812">Transmembrane</keyword>
<dbReference type="RefSeq" id="WP_243335992.1">
    <property type="nucleotide sequence ID" value="NZ_AP027081.1"/>
</dbReference>
<dbReference type="EMBL" id="AP027081">
    <property type="protein sequence ID" value="BDU76331.1"/>
    <property type="molecule type" value="Genomic_DNA"/>
</dbReference>
<evidence type="ECO:0000313" key="3">
    <source>
        <dbReference type="Proteomes" id="UP001228113"/>
    </source>
</evidence>
<feature type="transmembrane region" description="Helical" evidence="1">
    <location>
        <begin position="83"/>
        <end position="103"/>
    </location>
</feature>
<proteinExistence type="predicted"/>
<feature type="transmembrane region" description="Helical" evidence="1">
    <location>
        <begin position="51"/>
        <end position="71"/>
    </location>
</feature>
<keyword evidence="1" id="KW-1133">Transmembrane helix</keyword>
<organism evidence="2 3">
    <name type="scientific">Mesoterricola sediminis</name>
    <dbReference type="NCBI Taxonomy" id="2927980"/>
    <lineage>
        <taxon>Bacteria</taxon>
        <taxon>Pseudomonadati</taxon>
        <taxon>Acidobacteriota</taxon>
        <taxon>Holophagae</taxon>
        <taxon>Holophagales</taxon>
        <taxon>Holophagaceae</taxon>
        <taxon>Mesoterricola</taxon>
    </lineage>
</organism>
<evidence type="ECO:0000313" key="2">
    <source>
        <dbReference type="EMBL" id="BDU76331.1"/>
    </source>
</evidence>
<gene>
    <name evidence="2" type="ORF">METESE_12890</name>
</gene>
<keyword evidence="3" id="KW-1185">Reference proteome</keyword>
<evidence type="ECO:0000256" key="1">
    <source>
        <dbReference type="SAM" id="Phobius"/>
    </source>
</evidence>
<sequence>MKTPPRRDASPSRWGLGLLAMALGALALAASARIGFLAASQEGIGTGPWELAMPSTLALVAVAVLVGRYAYLRAPSRAIQRGIPALLIACALPWAIVLLRLAARP</sequence>
<name>A0AA48GNG1_9BACT</name>